<dbReference type="AlphaFoldDB" id="I0S9E4"/>
<dbReference type="Proteomes" id="UP000003245">
    <property type="component" value="Unassembled WGS sequence"/>
</dbReference>
<reference evidence="1 2" key="1">
    <citation type="submission" date="2012-01" db="EMBL/GenBank/DDBJ databases">
        <authorList>
            <person name="Harkins D.M."/>
            <person name="Madupu R."/>
            <person name="Durkin A.S."/>
            <person name="Torralba M."/>
            <person name="Methe B."/>
            <person name="Sutton G.G."/>
            <person name="Nelson K.E."/>
        </authorList>
    </citation>
    <scope>NUCLEOTIDE SEQUENCE [LARGE SCALE GENOMIC DNA]</scope>
    <source>
        <strain evidence="1 2">CCUG 39159</strain>
    </source>
</reference>
<dbReference type="PATRIC" id="fig|1095729.3.peg.1913"/>
<gene>
    <name evidence="1" type="ORF">HMPREF1043_0281</name>
</gene>
<name>I0S9E4_STRAP</name>
<sequence>MNQEEINQALRLTIEELTRKLADEVTSKNLLAIQLTQKEEAYQVLLQKKEELEANLKEATTPLKIDGGKKDGRKEITTGSK</sequence>
<proteinExistence type="predicted"/>
<comment type="caution">
    <text evidence="1">The sequence shown here is derived from an EMBL/GenBank/DDBJ whole genome shotgun (WGS) entry which is preliminary data.</text>
</comment>
<keyword evidence="2" id="KW-1185">Reference proteome</keyword>
<evidence type="ECO:0000313" key="1">
    <source>
        <dbReference type="EMBL" id="EID19997.1"/>
    </source>
</evidence>
<evidence type="ECO:0008006" key="3">
    <source>
        <dbReference type="Google" id="ProtNLM"/>
    </source>
</evidence>
<dbReference type="RefSeq" id="WP_003038024.1">
    <property type="nucleotide sequence ID" value="NZ_AICP01000058.1"/>
</dbReference>
<accession>I0S9E4</accession>
<dbReference type="EMBL" id="AICP01000058">
    <property type="protein sequence ID" value="EID19997.1"/>
    <property type="molecule type" value="Genomic_DNA"/>
</dbReference>
<protein>
    <recommendedName>
        <fullName evidence="3">Phage protein</fullName>
    </recommendedName>
</protein>
<evidence type="ECO:0000313" key="2">
    <source>
        <dbReference type="Proteomes" id="UP000003245"/>
    </source>
</evidence>
<organism evidence="1 2">
    <name type="scientific">Streptococcus anginosus subsp. whileyi CCUG 39159</name>
    <dbReference type="NCBI Taxonomy" id="1095729"/>
    <lineage>
        <taxon>Bacteria</taxon>
        <taxon>Bacillati</taxon>
        <taxon>Bacillota</taxon>
        <taxon>Bacilli</taxon>
        <taxon>Lactobacillales</taxon>
        <taxon>Streptococcaceae</taxon>
        <taxon>Streptococcus</taxon>
        <taxon>Streptococcus anginosus group</taxon>
    </lineage>
</organism>